<feature type="chain" id="PRO_5026360963" description="Secreted protein" evidence="1">
    <location>
        <begin position="32"/>
        <end position="110"/>
    </location>
</feature>
<evidence type="ECO:0000313" key="3">
    <source>
        <dbReference type="Proteomes" id="UP000503540"/>
    </source>
</evidence>
<feature type="signal peptide" evidence="1">
    <location>
        <begin position="1"/>
        <end position="31"/>
    </location>
</feature>
<dbReference type="Proteomes" id="UP000503540">
    <property type="component" value="Chromosome"/>
</dbReference>
<keyword evidence="3" id="KW-1185">Reference proteome</keyword>
<evidence type="ECO:0008006" key="4">
    <source>
        <dbReference type="Google" id="ProtNLM"/>
    </source>
</evidence>
<accession>A0A6G9YK03</accession>
<gene>
    <name evidence="2" type="ORF">F5544_28360</name>
</gene>
<dbReference type="AlphaFoldDB" id="A0A6G9YK03"/>
<dbReference type="RefSeq" id="WP_167476054.1">
    <property type="nucleotide sequence ID" value="NZ_CP046172.1"/>
</dbReference>
<reference evidence="2 3" key="1">
    <citation type="journal article" date="2019" name="ACS Chem. Biol.">
        <title>Identification and Mobilization of a Cryptic Antibiotic Biosynthesis Gene Locus from a Human-Pathogenic Nocardia Isolate.</title>
        <authorList>
            <person name="Herisse M."/>
            <person name="Ishida K."/>
            <person name="Porter J.L."/>
            <person name="Howden B."/>
            <person name="Hertweck C."/>
            <person name="Stinear T.P."/>
            <person name="Pidot S.J."/>
        </authorList>
    </citation>
    <scope>NUCLEOTIDE SEQUENCE [LARGE SCALE GENOMIC DNA]</scope>
    <source>
        <strain evidence="2 3">AUSMDU00012717</strain>
    </source>
</reference>
<proteinExistence type="predicted"/>
<organism evidence="2 3">
    <name type="scientific">Nocardia arthritidis</name>
    <dbReference type="NCBI Taxonomy" id="228602"/>
    <lineage>
        <taxon>Bacteria</taxon>
        <taxon>Bacillati</taxon>
        <taxon>Actinomycetota</taxon>
        <taxon>Actinomycetes</taxon>
        <taxon>Mycobacteriales</taxon>
        <taxon>Nocardiaceae</taxon>
        <taxon>Nocardia</taxon>
    </lineage>
</organism>
<evidence type="ECO:0000256" key="1">
    <source>
        <dbReference type="SAM" id="SignalP"/>
    </source>
</evidence>
<protein>
    <recommendedName>
        <fullName evidence="4">Secreted protein</fullName>
    </recommendedName>
</protein>
<sequence>MGNTMRRLAGVTGLAASVGAVIALGAGTANAEANLIYHKVTTHGSTTSEVWGYSDRQSCEARVTAQSRALFSNQHLGGSVEPCQEIKKDRTGDPAGNPYGFYVVQNTWPR</sequence>
<dbReference type="EMBL" id="CP046172">
    <property type="protein sequence ID" value="QIS13524.1"/>
    <property type="molecule type" value="Genomic_DNA"/>
</dbReference>
<evidence type="ECO:0000313" key="2">
    <source>
        <dbReference type="EMBL" id="QIS13524.1"/>
    </source>
</evidence>
<dbReference type="KEGG" id="nah:F5544_28360"/>
<keyword evidence="1" id="KW-0732">Signal</keyword>
<name>A0A6G9YK03_9NOCA</name>